<dbReference type="GeneID" id="14924154"/>
<keyword evidence="1" id="KW-1133">Transmembrane helix</keyword>
<keyword evidence="1" id="KW-0472">Membrane</keyword>
<dbReference type="RefSeq" id="XP_004352709.1">
    <property type="nucleotide sequence ID" value="XM_004352657.1"/>
</dbReference>
<name>L8HFI9_ACACF</name>
<feature type="transmembrane region" description="Helical" evidence="1">
    <location>
        <begin position="64"/>
        <end position="84"/>
    </location>
</feature>
<proteinExistence type="predicted"/>
<evidence type="ECO:0000256" key="1">
    <source>
        <dbReference type="SAM" id="Phobius"/>
    </source>
</evidence>
<keyword evidence="3" id="KW-1185">Reference proteome</keyword>
<evidence type="ECO:0000313" key="3">
    <source>
        <dbReference type="Proteomes" id="UP000011083"/>
    </source>
</evidence>
<dbReference type="VEuPathDB" id="AmoebaDB:ACA1_012290"/>
<accession>L8HFI9</accession>
<gene>
    <name evidence="2" type="ORF">ACA1_012290</name>
</gene>
<dbReference type="AlphaFoldDB" id="L8HFI9"/>
<feature type="transmembrane region" description="Helical" evidence="1">
    <location>
        <begin position="12"/>
        <end position="33"/>
    </location>
</feature>
<keyword evidence="1" id="KW-0812">Transmembrane</keyword>
<sequence length="113" mass="12353">MEEQAGACSPWQLFTSTAVGGVAFFILGTVGNLRRAPLPLLLNVLLNLNQKLNNPSTGLTARQIYQLPIVTGAVGMLLGGYVGYRECQMERAFKEKWAKTKRSPSLEVREGSL</sequence>
<protein>
    <submittedName>
        <fullName evidence="2">Uncharacterized protein</fullName>
    </submittedName>
</protein>
<organism evidence="2 3">
    <name type="scientific">Acanthamoeba castellanii (strain ATCC 30010 / Neff)</name>
    <dbReference type="NCBI Taxonomy" id="1257118"/>
    <lineage>
        <taxon>Eukaryota</taxon>
        <taxon>Amoebozoa</taxon>
        <taxon>Discosea</taxon>
        <taxon>Longamoebia</taxon>
        <taxon>Centramoebida</taxon>
        <taxon>Acanthamoebidae</taxon>
        <taxon>Acanthamoeba</taxon>
    </lineage>
</organism>
<reference evidence="2 3" key="1">
    <citation type="journal article" date="2013" name="Genome Biol.">
        <title>Genome of Acanthamoeba castellanii highlights extensive lateral gene transfer and early evolution of tyrosine kinase signaling.</title>
        <authorList>
            <person name="Clarke M."/>
            <person name="Lohan A.J."/>
            <person name="Liu B."/>
            <person name="Lagkouvardos I."/>
            <person name="Roy S."/>
            <person name="Zafar N."/>
            <person name="Bertelli C."/>
            <person name="Schilde C."/>
            <person name="Kianianmomeni A."/>
            <person name="Burglin T.R."/>
            <person name="Frech C."/>
            <person name="Turcotte B."/>
            <person name="Kopec K.O."/>
            <person name="Synnott J.M."/>
            <person name="Choo C."/>
            <person name="Paponov I."/>
            <person name="Finkler A."/>
            <person name="Soon Heng Tan C."/>
            <person name="Hutchins A.P."/>
            <person name="Weinmeier T."/>
            <person name="Rattei T."/>
            <person name="Chu J.S."/>
            <person name="Gimenez G."/>
            <person name="Irimia M."/>
            <person name="Rigden D.J."/>
            <person name="Fitzpatrick D.A."/>
            <person name="Lorenzo-Morales J."/>
            <person name="Bateman A."/>
            <person name="Chiu C.H."/>
            <person name="Tang P."/>
            <person name="Hegemann P."/>
            <person name="Fromm H."/>
            <person name="Raoult D."/>
            <person name="Greub G."/>
            <person name="Miranda-Saavedra D."/>
            <person name="Chen N."/>
            <person name="Nash P."/>
            <person name="Ginger M.L."/>
            <person name="Horn M."/>
            <person name="Schaap P."/>
            <person name="Caler L."/>
            <person name="Loftus B."/>
        </authorList>
    </citation>
    <scope>NUCLEOTIDE SEQUENCE [LARGE SCALE GENOMIC DNA]</scope>
    <source>
        <strain evidence="2 3">Neff</strain>
    </source>
</reference>
<dbReference type="KEGG" id="acan:ACA1_012290"/>
<dbReference type="Proteomes" id="UP000011083">
    <property type="component" value="Unassembled WGS sequence"/>
</dbReference>
<dbReference type="EMBL" id="KB007858">
    <property type="protein sequence ID" value="ELR23181.1"/>
    <property type="molecule type" value="Genomic_DNA"/>
</dbReference>
<evidence type="ECO:0000313" key="2">
    <source>
        <dbReference type="EMBL" id="ELR23181.1"/>
    </source>
</evidence>